<evidence type="ECO:0000313" key="2">
    <source>
        <dbReference type="Proteomes" id="UP000269801"/>
    </source>
</evidence>
<evidence type="ECO:0000313" key="1">
    <source>
        <dbReference type="EMBL" id="RMS23589.1"/>
    </source>
</evidence>
<comment type="caution">
    <text evidence="1">The sequence shown here is derived from an EMBL/GenBank/DDBJ whole genome shotgun (WGS) entry which is preliminary data.</text>
</comment>
<reference evidence="1 2" key="1">
    <citation type="submission" date="2018-08" db="EMBL/GenBank/DDBJ databases">
        <title>Recombination of ecologically and evolutionarily significant loci maintains genetic cohesion in the Pseudomonas syringae species complex.</title>
        <authorList>
            <person name="Dillon M."/>
            <person name="Thakur S."/>
            <person name="Almeida R.N.D."/>
            <person name="Weir B.S."/>
            <person name="Guttman D.S."/>
        </authorList>
    </citation>
    <scope>NUCLEOTIDE SEQUENCE [LARGE SCALE GENOMIC DNA]</scope>
    <source>
        <strain evidence="1 2">ICMP 13685</strain>
    </source>
</reference>
<sequence length="110" mass="11980">MAVKRRKLPLHRSLPARLGTLYAGGWTDQLQPLRHYAQTNEGERDLCRSGPGDASLVREDSVSVDVFSAIIKPPSRTSSLPRLSARGFNDGASVGADLSAKTVIQSMNFR</sequence>
<dbReference type="AlphaFoldDB" id="A0A3M5BED6"/>
<dbReference type="Proteomes" id="UP000269801">
    <property type="component" value="Unassembled WGS sequence"/>
</dbReference>
<name>A0A3M5BED6_PSESS</name>
<gene>
    <name evidence="1" type="ORF">ALP70_102992</name>
</gene>
<protein>
    <submittedName>
        <fullName evidence="1">Uncharacterized protein</fullName>
    </submittedName>
</protein>
<organism evidence="1 2">
    <name type="scientific">Pseudomonas savastanoi</name>
    <name type="common">Pseudomonas syringae pv. savastanoi</name>
    <dbReference type="NCBI Taxonomy" id="29438"/>
    <lineage>
        <taxon>Bacteria</taxon>
        <taxon>Pseudomonadati</taxon>
        <taxon>Pseudomonadota</taxon>
        <taxon>Gammaproteobacteria</taxon>
        <taxon>Pseudomonadales</taxon>
        <taxon>Pseudomonadaceae</taxon>
        <taxon>Pseudomonas</taxon>
    </lineage>
</organism>
<accession>A0A3M5BED6</accession>
<proteinExistence type="predicted"/>
<dbReference type="EMBL" id="RBSL01000334">
    <property type="protein sequence ID" value="RMS23589.1"/>
    <property type="molecule type" value="Genomic_DNA"/>
</dbReference>